<evidence type="ECO:0000313" key="3">
    <source>
        <dbReference type="Proteomes" id="UP000030764"/>
    </source>
</evidence>
<evidence type="ECO:0000313" key="2">
    <source>
        <dbReference type="EMBL" id="KFD45811.1"/>
    </source>
</evidence>
<dbReference type="EMBL" id="KL363423">
    <property type="protein sequence ID" value="KFD45811.1"/>
    <property type="molecule type" value="Genomic_DNA"/>
</dbReference>
<evidence type="ECO:0008006" key="4">
    <source>
        <dbReference type="Google" id="ProtNLM"/>
    </source>
</evidence>
<keyword evidence="3" id="KW-1185">Reference proteome</keyword>
<reference evidence="2 3" key="1">
    <citation type="journal article" date="2014" name="Nat. Genet.">
        <title>Genome and transcriptome of the porcine whipworm Trichuris suis.</title>
        <authorList>
            <person name="Jex A.R."/>
            <person name="Nejsum P."/>
            <person name="Schwarz E.M."/>
            <person name="Hu L."/>
            <person name="Young N.D."/>
            <person name="Hall R.S."/>
            <person name="Korhonen P.K."/>
            <person name="Liao S."/>
            <person name="Thamsborg S."/>
            <person name="Xia J."/>
            <person name="Xu P."/>
            <person name="Wang S."/>
            <person name="Scheerlinck J.P."/>
            <person name="Hofmann A."/>
            <person name="Sternberg P.W."/>
            <person name="Wang J."/>
            <person name="Gasser R.B."/>
        </authorList>
    </citation>
    <scope>NUCLEOTIDE SEQUENCE [LARGE SCALE GENOMIC DNA]</scope>
    <source>
        <strain evidence="2">DCEP-RM93M</strain>
    </source>
</reference>
<gene>
    <name evidence="2" type="ORF">M513_13313</name>
</gene>
<evidence type="ECO:0000256" key="1">
    <source>
        <dbReference type="SAM" id="SignalP"/>
    </source>
</evidence>
<dbReference type="AlphaFoldDB" id="A0A085LLG5"/>
<dbReference type="Proteomes" id="UP000030764">
    <property type="component" value="Unassembled WGS sequence"/>
</dbReference>
<accession>A0A085LLG5</accession>
<keyword evidence="1" id="KW-0732">Signal</keyword>
<organism evidence="2 3">
    <name type="scientific">Trichuris suis</name>
    <name type="common">pig whipworm</name>
    <dbReference type="NCBI Taxonomy" id="68888"/>
    <lineage>
        <taxon>Eukaryota</taxon>
        <taxon>Metazoa</taxon>
        <taxon>Ecdysozoa</taxon>
        <taxon>Nematoda</taxon>
        <taxon>Enoplea</taxon>
        <taxon>Dorylaimia</taxon>
        <taxon>Trichinellida</taxon>
        <taxon>Trichuridae</taxon>
        <taxon>Trichuris</taxon>
    </lineage>
</organism>
<sequence length="155" mass="17216">MTSVAIVVFSLLVAIIANAQEKKALPEPLELFVNKSKVQKPVDSNVVEVAKTFVDEKLKDEEKTLIWALKSSDITAVEGSKSTGILYIFFTAKVAQCPSETQKSQTKRVWLVFTVPVVDPNDTCTIEAMRRNRTCSLRYRTTTGVTNIACTEQTN</sequence>
<feature type="signal peptide" evidence="1">
    <location>
        <begin position="1"/>
        <end position="19"/>
    </location>
</feature>
<name>A0A085LLG5_9BILA</name>
<proteinExistence type="predicted"/>
<feature type="chain" id="PRO_5001794639" description="Cystatin domain-containing protein" evidence="1">
    <location>
        <begin position="20"/>
        <end position="155"/>
    </location>
</feature>
<protein>
    <recommendedName>
        <fullName evidence="4">Cystatin domain-containing protein</fullName>
    </recommendedName>
</protein>